<dbReference type="GO" id="GO:0004497">
    <property type="term" value="F:monooxygenase activity"/>
    <property type="evidence" value="ECO:0007669"/>
    <property type="project" value="UniProtKB-KW"/>
</dbReference>
<feature type="domain" description="Luciferase-like" evidence="7">
    <location>
        <begin position="25"/>
        <end position="281"/>
    </location>
</feature>
<evidence type="ECO:0000256" key="5">
    <source>
        <dbReference type="ARBA" id="ARBA00033748"/>
    </source>
</evidence>
<dbReference type="Gene3D" id="3.20.20.30">
    <property type="entry name" value="Luciferase-like domain"/>
    <property type="match status" value="1"/>
</dbReference>
<name>A0A917F7T3_9HYPH</name>
<keyword evidence="3" id="KW-0560">Oxidoreductase</keyword>
<dbReference type="Pfam" id="PF00296">
    <property type="entry name" value="Bac_luciferase"/>
    <property type="match status" value="1"/>
</dbReference>
<organism evidence="8 9">
    <name type="scientific">Azorhizobium oxalatiphilum</name>
    <dbReference type="NCBI Taxonomy" id="980631"/>
    <lineage>
        <taxon>Bacteria</taxon>
        <taxon>Pseudomonadati</taxon>
        <taxon>Pseudomonadota</taxon>
        <taxon>Alphaproteobacteria</taxon>
        <taxon>Hyphomicrobiales</taxon>
        <taxon>Xanthobacteraceae</taxon>
        <taxon>Azorhizobium</taxon>
    </lineage>
</organism>
<dbReference type="RefSeq" id="WP_188577583.1">
    <property type="nucleotide sequence ID" value="NZ_BMCT01000002.1"/>
</dbReference>
<evidence type="ECO:0000313" key="8">
    <source>
        <dbReference type="EMBL" id="GGF58505.1"/>
    </source>
</evidence>
<evidence type="ECO:0000256" key="3">
    <source>
        <dbReference type="ARBA" id="ARBA00023002"/>
    </source>
</evidence>
<feature type="binding site" evidence="6">
    <location>
        <position position="87"/>
    </location>
    <ligand>
        <name>FMN</name>
        <dbReference type="ChEBI" id="CHEBI:58210"/>
    </ligand>
</feature>
<dbReference type="EMBL" id="BMCT01000002">
    <property type="protein sequence ID" value="GGF58505.1"/>
    <property type="molecule type" value="Genomic_DNA"/>
</dbReference>
<dbReference type="AlphaFoldDB" id="A0A917F7T3"/>
<keyword evidence="9" id="KW-1185">Reference proteome</keyword>
<protein>
    <recommendedName>
        <fullName evidence="7">Luciferase-like domain-containing protein</fullName>
    </recommendedName>
</protein>
<evidence type="ECO:0000259" key="7">
    <source>
        <dbReference type="Pfam" id="PF00296"/>
    </source>
</evidence>
<dbReference type="PANTHER" id="PTHR30011">
    <property type="entry name" value="ALKANESULFONATE MONOOXYGENASE-RELATED"/>
    <property type="match status" value="1"/>
</dbReference>
<accession>A0A917F7T3</accession>
<keyword evidence="4" id="KW-0503">Monooxygenase</keyword>
<evidence type="ECO:0000256" key="4">
    <source>
        <dbReference type="ARBA" id="ARBA00023033"/>
    </source>
</evidence>
<dbReference type="Proteomes" id="UP000606044">
    <property type="component" value="Unassembled WGS sequence"/>
</dbReference>
<comment type="caution">
    <text evidence="8">The sequence shown here is derived from an EMBL/GenBank/DDBJ whole genome shotgun (WGS) entry which is preliminary data.</text>
</comment>
<keyword evidence="1 6" id="KW-0285">Flavoprotein</keyword>
<evidence type="ECO:0000256" key="6">
    <source>
        <dbReference type="PIRSR" id="PIRSR000337-1"/>
    </source>
</evidence>
<comment type="similarity">
    <text evidence="5">Belongs to the NtaA/SnaA/DszA monooxygenase family.</text>
</comment>
<dbReference type="SUPFAM" id="SSF51679">
    <property type="entry name" value="Bacterial luciferase-like"/>
    <property type="match status" value="1"/>
</dbReference>
<proteinExistence type="inferred from homology"/>
<keyword evidence="2 6" id="KW-0288">FMN</keyword>
<reference evidence="8" key="2">
    <citation type="submission" date="2020-09" db="EMBL/GenBank/DDBJ databases">
        <authorList>
            <person name="Sun Q."/>
            <person name="Sedlacek I."/>
        </authorList>
    </citation>
    <scope>NUCLEOTIDE SEQUENCE</scope>
    <source>
        <strain evidence="8">CCM 7897</strain>
    </source>
</reference>
<evidence type="ECO:0000313" key="9">
    <source>
        <dbReference type="Proteomes" id="UP000606044"/>
    </source>
</evidence>
<dbReference type="InterPro" id="IPR016215">
    <property type="entry name" value="NTA_MOA"/>
</dbReference>
<sequence length="348" mass="37086">MTQPFRLTALVSASPLLPPAQAGAYLDLATWARLASTLERGRFDALILADHQSTPSSEGGAPVPRLDPFMLVTAMAHVTRHLGFAVTASTALEIPAVLARRLSTLDHLTDGRIGWSIVAGHADTEAEARGQGSGLARAADYDRADEFLHVAYRLWQDSWEDGSVVRDRASGVFADATKVHSISHHGAHFDLETVHLTEPSPQRTPLLLHAGASPEGRRFAARHAEAVLVAGDSPVDVATQVRDIRTQAPSFGRAPQDISALAILASLPANASPARVADHLEGWIEDADVDGFALALPPDALADFAGHVVPELLRRRLLGADDTELALRTRFGGTARLKQSHTGSRAVA</sequence>
<dbReference type="InterPro" id="IPR036661">
    <property type="entry name" value="Luciferase-like_sf"/>
</dbReference>
<dbReference type="PANTHER" id="PTHR30011:SF16">
    <property type="entry name" value="C2H2 FINGER DOMAIN TRANSCRIPTION FACTOR (EUROFUNG)-RELATED"/>
    <property type="match status" value="1"/>
</dbReference>
<feature type="binding site" evidence="6">
    <location>
        <position position="213"/>
    </location>
    <ligand>
        <name>FMN</name>
        <dbReference type="ChEBI" id="CHEBI:58210"/>
    </ligand>
</feature>
<evidence type="ECO:0000256" key="2">
    <source>
        <dbReference type="ARBA" id="ARBA00022643"/>
    </source>
</evidence>
<dbReference type="PIRSF" id="PIRSF000337">
    <property type="entry name" value="NTA_MOA"/>
    <property type="match status" value="1"/>
</dbReference>
<feature type="binding site" evidence="6">
    <location>
        <position position="141"/>
    </location>
    <ligand>
        <name>FMN</name>
        <dbReference type="ChEBI" id="CHEBI:58210"/>
    </ligand>
</feature>
<evidence type="ECO:0000256" key="1">
    <source>
        <dbReference type="ARBA" id="ARBA00022630"/>
    </source>
</evidence>
<dbReference type="GO" id="GO:0016705">
    <property type="term" value="F:oxidoreductase activity, acting on paired donors, with incorporation or reduction of molecular oxygen"/>
    <property type="evidence" value="ECO:0007669"/>
    <property type="project" value="InterPro"/>
</dbReference>
<dbReference type="InterPro" id="IPR051260">
    <property type="entry name" value="Diverse_substr_monoxygenases"/>
</dbReference>
<dbReference type="NCBIfam" id="TIGR03860">
    <property type="entry name" value="FMN_nitrolo"/>
    <property type="match status" value="1"/>
</dbReference>
<feature type="binding site" evidence="6">
    <location>
        <position position="50"/>
    </location>
    <ligand>
        <name>FMN</name>
        <dbReference type="ChEBI" id="CHEBI:58210"/>
    </ligand>
</feature>
<reference evidence="8" key="1">
    <citation type="journal article" date="2014" name="Int. J. Syst. Evol. Microbiol.">
        <title>Complete genome sequence of Corynebacterium casei LMG S-19264T (=DSM 44701T), isolated from a smear-ripened cheese.</title>
        <authorList>
            <consortium name="US DOE Joint Genome Institute (JGI-PGF)"/>
            <person name="Walter F."/>
            <person name="Albersmeier A."/>
            <person name="Kalinowski J."/>
            <person name="Ruckert C."/>
        </authorList>
    </citation>
    <scope>NUCLEOTIDE SEQUENCE</scope>
    <source>
        <strain evidence="8">CCM 7897</strain>
    </source>
</reference>
<gene>
    <name evidence="8" type="ORF">GCM10007301_17720</name>
</gene>
<dbReference type="InterPro" id="IPR011251">
    <property type="entry name" value="Luciferase-like_dom"/>
</dbReference>